<proteinExistence type="predicted"/>
<evidence type="ECO:0000313" key="2">
    <source>
        <dbReference type="Proteomes" id="UP000614058"/>
    </source>
</evidence>
<organism evidence="1 2">
    <name type="scientific">Kingella bonacorsii</name>
    <dbReference type="NCBI Taxonomy" id="2796361"/>
    <lineage>
        <taxon>Bacteria</taxon>
        <taxon>Pseudomonadati</taxon>
        <taxon>Pseudomonadota</taxon>
        <taxon>Betaproteobacteria</taxon>
        <taxon>Neisseriales</taxon>
        <taxon>Neisseriaceae</taxon>
        <taxon>Kingella</taxon>
    </lineage>
</organism>
<comment type="caution">
    <text evidence="1">The sequence shown here is derived from an EMBL/GenBank/DDBJ whole genome shotgun (WGS) entry which is preliminary data.</text>
</comment>
<dbReference type="Proteomes" id="UP000614058">
    <property type="component" value="Unassembled WGS sequence"/>
</dbReference>
<name>A0ABS1BUK5_9NEIS</name>
<dbReference type="RefSeq" id="WP_200523047.1">
    <property type="nucleotide sequence ID" value="NZ_JAEHNZ010000003.1"/>
</dbReference>
<protein>
    <submittedName>
        <fullName evidence="1">Uncharacterized protein</fullName>
    </submittedName>
</protein>
<dbReference type="EMBL" id="JAEHNZ010000003">
    <property type="protein sequence ID" value="MBK0396960.1"/>
    <property type="molecule type" value="Genomic_DNA"/>
</dbReference>
<sequence length="62" mass="7144">MARQLAAKWLIKRSMTQTEHNGFAKMSANRRRAIACRFCTGSLKNRLAPLKQQTQKNTVIIR</sequence>
<reference evidence="1 2" key="1">
    <citation type="journal article" date="2021" name="Pathogens">
        <title>Isolation and Characterization of Kingella bonacorsii sp. nov., A Novel Kingella Species Detected in a Stable Periodontitis Subject.</title>
        <authorList>
            <person name="Antezack A."/>
            <person name="Boxberger M."/>
            <person name="Rolland C."/>
            <person name="Monnet-Corti V."/>
            <person name="La Scola B."/>
        </authorList>
    </citation>
    <scope>NUCLEOTIDE SEQUENCE [LARGE SCALE GENOMIC DNA]</scope>
    <source>
        <strain evidence="1 2">Marseille-Q4569</strain>
    </source>
</reference>
<accession>A0ABS1BUK5</accession>
<keyword evidence="2" id="KW-1185">Reference proteome</keyword>
<evidence type="ECO:0000313" key="1">
    <source>
        <dbReference type="EMBL" id="MBK0396960.1"/>
    </source>
</evidence>
<gene>
    <name evidence="1" type="ORF">JDW22_10340</name>
</gene>